<dbReference type="EMBL" id="GBXM01050450">
    <property type="protein sequence ID" value="JAH58127.1"/>
    <property type="molecule type" value="Transcribed_RNA"/>
</dbReference>
<proteinExistence type="predicted"/>
<evidence type="ECO:0000313" key="1">
    <source>
        <dbReference type="EMBL" id="JAH58127.1"/>
    </source>
</evidence>
<name>A0A0E9TXD0_ANGAN</name>
<organism evidence="1">
    <name type="scientific">Anguilla anguilla</name>
    <name type="common">European freshwater eel</name>
    <name type="synonym">Muraena anguilla</name>
    <dbReference type="NCBI Taxonomy" id="7936"/>
    <lineage>
        <taxon>Eukaryota</taxon>
        <taxon>Metazoa</taxon>
        <taxon>Chordata</taxon>
        <taxon>Craniata</taxon>
        <taxon>Vertebrata</taxon>
        <taxon>Euteleostomi</taxon>
        <taxon>Actinopterygii</taxon>
        <taxon>Neopterygii</taxon>
        <taxon>Teleostei</taxon>
        <taxon>Anguilliformes</taxon>
        <taxon>Anguillidae</taxon>
        <taxon>Anguilla</taxon>
    </lineage>
</organism>
<accession>A0A0E9TXD0</accession>
<reference evidence="1" key="2">
    <citation type="journal article" date="2015" name="Fish Shellfish Immunol.">
        <title>Early steps in the European eel (Anguilla anguilla)-Vibrio vulnificus interaction in the gills: Role of the RtxA13 toxin.</title>
        <authorList>
            <person name="Callol A."/>
            <person name="Pajuelo D."/>
            <person name="Ebbesson L."/>
            <person name="Teles M."/>
            <person name="MacKenzie S."/>
            <person name="Amaro C."/>
        </authorList>
    </citation>
    <scope>NUCLEOTIDE SEQUENCE</scope>
</reference>
<sequence>MLFTILLPLSDFLLE</sequence>
<protein>
    <submittedName>
        <fullName evidence="1">Uncharacterized protein</fullName>
    </submittedName>
</protein>
<reference evidence="1" key="1">
    <citation type="submission" date="2014-11" db="EMBL/GenBank/DDBJ databases">
        <authorList>
            <person name="Amaro Gonzalez C."/>
        </authorList>
    </citation>
    <scope>NUCLEOTIDE SEQUENCE</scope>
</reference>